<evidence type="ECO:0000256" key="1">
    <source>
        <dbReference type="ARBA" id="ARBA00007068"/>
    </source>
</evidence>
<name>A0A5J6Z9G3_9CORY</name>
<gene>
    <name evidence="2" type="ORF">CUROG_02750</name>
</gene>
<sequence>MSVELFGCSPGEHNALMDVPGLGVGHAACEDGAGDSGVSVVVAPGGAVASVDVRGGGPGTRETDLLSPENTVGAIHAVALCGGSAFGLDATSGVMQQLEREGIGFPVLGEMDPEKKIPIVPGAVIFDLLLGRWDSRPDAATGVAATKAALQALRSGDADTQKGNVGAGIGAAAGALKGGFGQASAVFPAGTPLEGKTIAAAVVVNPQGTIVDPATGLPWGLAAELGDEFAQLSELRHRGVPRQVREQLNTMNLYGTKIPAEMAGAHPDLPRLNTTIGVVATDAPITKAQTKRLAMVSHDGLARAIRPAHMPMDGDTLFGLSTAVDPTTGTTPKDAPSVDPMAMSMLSAVAANCVERAIVHAVLAAESAFETPSYRDILARS</sequence>
<dbReference type="Pfam" id="PF03576">
    <property type="entry name" value="Peptidase_S58"/>
    <property type="match status" value="1"/>
</dbReference>
<accession>A0A5J6Z9G3</accession>
<dbReference type="InterPro" id="IPR016117">
    <property type="entry name" value="ArgJ-like_dom_sf"/>
</dbReference>
<dbReference type="GO" id="GO:0004177">
    <property type="term" value="F:aminopeptidase activity"/>
    <property type="evidence" value="ECO:0007669"/>
    <property type="project" value="TreeGrafter"/>
</dbReference>
<dbReference type="Gene3D" id="3.60.70.12">
    <property type="entry name" value="L-amino peptidase D-ALA esterase/amidase"/>
    <property type="match status" value="1"/>
</dbReference>
<dbReference type="PANTHER" id="PTHR36512:SF3">
    <property type="entry name" value="BLR5678 PROTEIN"/>
    <property type="match status" value="1"/>
</dbReference>
<dbReference type="AlphaFoldDB" id="A0A5J6Z9G3"/>
<dbReference type="CDD" id="cd02252">
    <property type="entry name" value="nylC_like"/>
    <property type="match status" value="1"/>
</dbReference>
<evidence type="ECO:0000313" key="3">
    <source>
        <dbReference type="Proteomes" id="UP000326711"/>
    </source>
</evidence>
<dbReference type="EMBL" id="CP045032">
    <property type="protein sequence ID" value="QFQ01939.1"/>
    <property type="molecule type" value="Genomic_DNA"/>
</dbReference>
<comment type="similarity">
    <text evidence="1">Belongs to the peptidase S58 family.</text>
</comment>
<reference evidence="3" key="1">
    <citation type="submission" date="2019-10" db="EMBL/GenBank/DDBJ databases">
        <title>Complete genome sequence of Corynebacterium urogenitalis DSM 108747, isolated from the genital tract of a cow.</title>
        <authorList>
            <person name="Ruckert C."/>
            <person name="Ballas P."/>
            <person name="Wagener K."/>
            <person name="Drillich M."/>
            <person name="Kaempfer P."/>
            <person name="Busse H.-J."/>
            <person name="Ehling-Schulz M."/>
        </authorList>
    </citation>
    <scope>NUCLEOTIDE SEQUENCE [LARGE SCALE GENOMIC DNA]</scope>
    <source>
        <strain evidence="3">LMM 1652</strain>
    </source>
</reference>
<dbReference type="RefSeq" id="WP_151902364.1">
    <property type="nucleotide sequence ID" value="NZ_CP045032.1"/>
</dbReference>
<organism evidence="2 3">
    <name type="scientific">Corynebacterium urogenitale</name>
    <dbReference type="NCBI Taxonomy" id="2487892"/>
    <lineage>
        <taxon>Bacteria</taxon>
        <taxon>Bacillati</taxon>
        <taxon>Actinomycetota</taxon>
        <taxon>Actinomycetes</taxon>
        <taxon>Mycobacteriales</taxon>
        <taxon>Corynebacteriaceae</taxon>
        <taxon>Corynebacterium</taxon>
    </lineage>
</organism>
<dbReference type="PANTHER" id="PTHR36512">
    <property type="entry name" value="D-AMINOPEPTIDASE"/>
    <property type="match status" value="1"/>
</dbReference>
<protein>
    <submittedName>
        <fullName evidence="2">Peptidase family S58</fullName>
    </submittedName>
</protein>
<dbReference type="OrthoDB" id="9808347at2"/>
<dbReference type="SUPFAM" id="SSF56266">
    <property type="entry name" value="DmpA/ArgJ-like"/>
    <property type="match status" value="1"/>
</dbReference>
<keyword evidence="3" id="KW-1185">Reference proteome</keyword>
<dbReference type="KEGG" id="cuo:CUROG_02750"/>
<dbReference type="InterPro" id="IPR005321">
    <property type="entry name" value="Peptidase_S58_DmpA"/>
</dbReference>
<dbReference type="Proteomes" id="UP000326711">
    <property type="component" value="Chromosome"/>
</dbReference>
<evidence type="ECO:0000313" key="2">
    <source>
        <dbReference type="EMBL" id="QFQ01939.1"/>
    </source>
</evidence>
<proteinExistence type="inferred from homology"/>